<accession>A0A5B1LFY3</accession>
<dbReference type="CDD" id="cd00038">
    <property type="entry name" value="CAP_ED"/>
    <property type="match status" value="1"/>
</dbReference>
<reference evidence="6 7" key="1">
    <citation type="submission" date="2019-09" db="EMBL/GenBank/DDBJ databases">
        <title>Nocardioides panacisoli sp. nov., isolated from the soil of a ginseng field.</title>
        <authorList>
            <person name="Cho C."/>
        </authorList>
    </citation>
    <scope>NUCLEOTIDE SEQUENCE [LARGE SCALE GENOMIC DNA]</scope>
    <source>
        <strain evidence="6 7">BN130099</strain>
    </source>
</reference>
<evidence type="ECO:0000259" key="5">
    <source>
        <dbReference type="PROSITE" id="PS51063"/>
    </source>
</evidence>
<keyword evidence="2" id="KW-0238">DNA-binding</keyword>
<dbReference type="GO" id="GO:0003700">
    <property type="term" value="F:DNA-binding transcription factor activity"/>
    <property type="evidence" value="ECO:0007669"/>
    <property type="project" value="TreeGrafter"/>
</dbReference>
<dbReference type="SUPFAM" id="SSF51206">
    <property type="entry name" value="cAMP-binding domain-like"/>
    <property type="match status" value="1"/>
</dbReference>
<evidence type="ECO:0000256" key="2">
    <source>
        <dbReference type="ARBA" id="ARBA00023125"/>
    </source>
</evidence>
<dbReference type="SMART" id="SM00419">
    <property type="entry name" value="HTH_CRP"/>
    <property type="match status" value="1"/>
</dbReference>
<evidence type="ECO:0000313" key="7">
    <source>
        <dbReference type="Proteomes" id="UP000325003"/>
    </source>
</evidence>
<dbReference type="GO" id="GO:0005829">
    <property type="term" value="C:cytosol"/>
    <property type="evidence" value="ECO:0007669"/>
    <property type="project" value="TreeGrafter"/>
</dbReference>
<dbReference type="EMBL" id="VUJV01000003">
    <property type="protein sequence ID" value="KAA1419336.1"/>
    <property type="molecule type" value="Genomic_DNA"/>
</dbReference>
<dbReference type="Gene3D" id="2.60.120.10">
    <property type="entry name" value="Jelly Rolls"/>
    <property type="match status" value="1"/>
</dbReference>
<dbReference type="RefSeq" id="WP_149728670.1">
    <property type="nucleotide sequence ID" value="NZ_VUJV01000003.1"/>
</dbReference>
<dbReference type="InterPro" id="IPR000595">
    <property type="entry name" value="cNMP-bd_dom"/>
</dbReference>
<keyword evidence="3" id="KW-0804">Transcription</keyword>
<dbReference type="PROSITE" id="PS50042">
    <property type="entry name" value="CNMP_BINDING_3"/>
    <property type="match status" value="1"/>
</dbReference>
<dbReference type="InterPro" id="IPR014710">
    <property type="entry name" value="RmlC-like_jellyroll"/>
</dbReference>
<dbReference type="InterPro" id="IPR050397">
    <property type="entry name" value="Env_Response_Regulators"/>
</dbReference>
<dbReference type="PANTHER" id="PTHR24567:SF74">
    <property type="entry name" value="HTH-TYPE TRANSCRIPTIONAL REGULATOR ARCR"/>
    <property type="match status" value="1"/>
</dbReference>
<dbReference type="PANTHER" id="PTHR24567">
    <property type="entry name" value="CRP FAMILY TRANSCRIPTIONAL REGULATORY PROTEIN"/>
    <property type="match status" value="1"/>
</dbReference>
<dbReference type="GO" id="GO:0003677">
    <property type="term" value="F:DNA binding"/>
    <property type="evidence" value="ECO:0007669"/>
    <property type="project" value="UniProtKB-KW"/>
</dbReference>
<keyword evidence="1" id="KW-0805">Transcription regulation</keyword>
<proteinExistence type="predicted"/>
<protein>
    <submittedName>
        <fullName evidence="6">Crp/Fnr family transcriptional regulator</fullName>
    </submittedName>
</protein>
<dbReference type="Proteomes" id="UP000325003">
    <property type="component" value="Unassembled WGS sequence"/>
</dbReference>
<dbReference type="InterPro" id="IPR018490">
    <property type="entry name" value="cNMP-bd_dom_sf"/>
</dbReference>
<reference evidence="6 7" key="2">
    <citation type="submission" date="2019-09" db="EMBL/GenBank/DDBJ databases">
        <authorList>
            <person name="Jin C."/>
        </authorList>
    </citation>
    <scope>NUCLEOTIDE SEQUENCE [LARGE SCALE GENOMIC DNA]</scope>
    <source>
        <strain evidence="6 7">BN130099</strain>
    </source>
</reference>
<evidence type="ECO:0000259" key="4">
    <source>
        <dbReference type="PROSITE" id="PS50042"/>
    </source>
</evidence>
<dbReference type="InterPro" id="IPR036390">
    <property type="entry name" value="WH_DNA-bd_sf"/>
</dbReference>
<dbReference type="InterPro" id="IPR036388">
    <property type="entry name" value="WH-like_DNA-bd_sf"/>
</dbReference>
<dbReference type="Gene3D" id="1.10.10.10">
    <property type="entry name" value="Winged helix-like DNA-binding domain superfamily/Winged helix DNA-binding domain"/>
    <property type="match status" value="1"/>
</dbReference>
<name>A0A5B1LFY3_9ACTN</name>
<comment type="caution">
    <text evidence="6">The sequence shown here is derived from an EMBL/GenBank/DDBJ whole genome shotgun (WGS) entry which is preliminary data.</text>
</comment>
<dbReference type="PROSITE" id="PS51063">
    <property type="entry name" value="HTH_CRP_2"/>
    <property type="match status" value="1"/>
</dbReference>
<sequence>MTATGADLRVGFFGELDPADRAAIASRGRLRRFDTGSPLMREGQAGTEVLVIVSGRAKVTYLTRDGREVILDFRGPGDLLGEMAVVDGNPRSNTVQAIEPVEALAMPAADFRDLVAQSPTLANRLLQNMIRRFRDSDRKVIEFGASHAVGRVAARLVEMVERFGTLTPAGHVIDLPISQDELAGWTGSSREAVAKALHALRELGLVSTDRRSYTVRDLEGLQRRYL</sequence>
<keyword evidence="7" id="KW-1185">Reference proteome</keyword>
<gene>
    <name evidence="6" type="ORF">F0U44_12915</name>
</gene>
<dbReference type="Pfam" id="PF00027">
    <property type="entry name" value="cNMP_binding"/>
    <property type="match status" value="1"/>
</dbReference>
<feature type="domain" description="HTH crp-type" evidence="5">
    <location>
        <begin position="146"/>
        <end position="219"/>
    </location>
</feature>
<dbReference type="InterPro" id="IPR012318">
    <property type="entry name" value="HTH_CRP"/>
</dbReference>
<dbReference type="Pfam" id="PF13545">
    <property type="entry name" value="HTH_Crp_2"/>
    <property type="match status" value="1"/>
</dbReference>
<dbReference type="SUPFAM" id="SSF46785">
    <property type="entry name" value="Winged helix' DNA-binding domain"/>
    <property type="match status" value="1"/>
</dbReference>
<dbReference type="SMART" id="SM00100">
    <property type="entry name" value="cNMP"/>
    <property type="match status" value="1"/>
</dbReference>
<evidence type="ECO:0000256" key="1">
    <source>
        <dbReference type="ARBA" id="ARBA00023015"/>
    </source>
</evidence>
<organism evidence="6 7">
    <name type="scientific">Nocardioides humilatus</name>
    <dbReference type="NCBI Taxonomy" id="2607660"/>
    <lineage>
        <taxon>Bacteria</taxon>
        <taxon>Bacillati</taxon>
        <taxon>Actinomycetota</taxon>
        <taxon>Actinomycetes</taxon>
        <taxon>Propionibacteriales</taxon>
        <taxon>Nocardioidaceae</taxon>
        <taxon>Nocardioides</taxon>
    </lineage>
</organism>
<evidence type="ECO:0000256" key="3">
    <source>
        <dbReference type="ARBA" id="ARBA00023163"/>
    </source>
</evidence>
<dbReference type="AlphaFoldDB" id="A0A5B1LFY3"/>
<feature type="domain" description="Cyclic nucleotide-binding" evidence="4">
    <location>
        <begin position="12"/>
        <end position="132"/>
    </location>
</feature>
<evidence type="ECO:0000313" key="6">
    <source>
        <dbReference type="EMBL" id="KAA1419336.1"/>
    </source>
</evidence>